<dbReference type="AlphaFoldDB" id="A0AAN7C5J7"/>
<proteinExistence type="inferred from homology"/>
<dbReference type="PANTHER" id="PTHR15020">
    <property type="entry name" value="FLAVIN REDUCTASE-RELATED"/>
    <property type="match status" value="1"/>
</dbReference>
<dbReference type="EMBL" id="MU860268">
    <property type="protein sequence ID" value="KAK4235422.1"/>
    <property type="molecule type" value="Genomic_DNA"/>
</dbReference>
<reference evidence="3" key="2">
    <citation type="submission" date="2023-05" db="EMBL/GenBank/DDBJ databases">
        <authorList>
            <consortium name="Lawrence Berkeley National Laboratory"/>
            <person name="Steindorff A."/>
            <person name="Hensen N."/>
            <person name="Bonometti L."/>
            <person name="Westerberg I."/>
            <person name="Brannstrom I.O."/>
            <person name="Guillou S."/>
            <person name="Cros-Aarteil S."/>
            <person name="Calhoun S."/>
            <person name="Haridas S."/>
            <person name="Kuo A."/>
            <person name="Mondo S."/>
            <person name="Pangilinan J."/>
            <person name="Riley R."/>
            <person name="Labutti K."/>
            <person name="Andreopoulos B."/>
            <person name="Lipzen A."/>
            <person name="Chen C."/>
            <person name="Yanf M."/>
            <person name="Daum C."/>
            <person name="Ng V."/>
            <person name="Clum A."/>
            <person name="Ohm R."/>
            <person name="Martin F."/>
            <person name="Silar P."/>
            <person name="Natvig D."/>
            <person name="Lalanne C."/>
            <person name="Gautier V."/>
            <person name="Ament-Velasquez S.L."/>
            <person name="Kruys A."/>
            <person name="Hutchinson M.I."/>
            <person name="Powell A.J."/>
            <person name="Barry K."/>
            <person name="Miller A.N."/>
            <person name="Grigoriev I.V."/>
            <person name="Debuchy R."/>
            <person name="Gladieux P."/>
            <person name="Thoren M.H."/>
            <person name="Johannesson H."/>
        </authorList>
    </citation>
    <scope>NUCLEOTIDE SEQUENCE</scope>
    <source>
        <strain evidence="3">CBS 532.94</strain>
    </source>
</reference>
<evidence type="ECO:0000259" key="2">
    <source>
        <dbReference type="Pfam" id="PF13460"/>
    </source>
</evidence>
<dbReference type="PANTHER" id="PTHR15020:SF50">
    <property type="entry name" value="UPF0659 PROTEIN YMR090W"/>
    <property type="match status" value="1"/>
</dbReference>
<keyword evidence="4" id="KW-1185">Reference proteome</keyword>
<evidence type="ECO:0000313" key="4">
    <source>
        <dbReference type="Proteomes" id="UP001303760"/>
    </source>
</evidence>
<comment type="caution">
    <text evidence="3">The sequence shown here is derived from an EMBL/GenBank/DDBJ whole genome shotgun (WGS) entry which is preliminary data.</text>
</comment>
<reference evidence="3" key="1">
    <citation type="journal article" date="2023" name="Mol. Phylogenet. Evol.">
        <title>Genome-scale phylogeny and comparative genomics of the fungal order Sordariales.</title>
        <authorList>
            <person name="Hensen N."/>
            <person name="Bonometti L."/>
            <person name="Westerberg I."/>
            <person name="Brannstrom I.O."/>
            <person name="Guillou S."/>
            <person name="Cros-Aarteil S."/>
            <person name="Calhoun S."/>
            <person name="Haridas S."/>
            <person name="Kuo A."/>
            <person name="Mondo S."/>
            <person name="Pangilinan J."/>
            <person name="Riley R."/>
            <person name="LaButti K."/>
            <person name="Andreopoulos B."/>
            <person name="Lipzen A."/>
            <person name="Chen C."/>
            <person name="Yan M."/>
            <person name="Daum C."/>
            <person name="Ng V."/>
            <person name="Clum A."/>
            <person name="Steindorff A."/>
            <person name="Ohm R.A."/>
            <person name="Martin F."/>
            <person name="Silar P."/>
            <person name="Natvig D.O."/>
            <person name="Lalanne C."/>
            <person name="Gautier V."/>
            <person name="Ament-Velasquez S.L."/>
            <person name="Kruys A."/>
            <person name="Hutchinson M.I."/>
            <person name="Powell A.J."/>
            <person name="Barry K."/>
            <person name="Miller A.N."/>
            <person name="Grigoriev I.V."/>
            <person name="Debuchy R."/>
            <person name="Gladieux P."/>
            <person name="Hiltunen Thoren M."/>
            <person name="Johannesson H."/>
        </authorList>
    </citation>
    <scope>NUCLEOTIDE SEQUENCE</scope>
    <source>
        <strain evidence="3">CBS 532.94</strain>
    </source>
</reference>
<organism evidence="3 4">
    <name type="scientific">Achaetomium macrosporum</name>
    <dbReference type="NCBI Taxonomy" id="79813"/>
    <lineage>
        <taxon>Eukaryota</taxon>
        <taxon>Fungi</taxon>
        <taxon>Dikarya</taxon>
        <taxon>Ascomycota</taxon>
        <taxon>Pezizomycotina</taxon>
        <taxon>Sordariomycetes</taxon>
        <taxon>Sordariomycetidae</taxon>
        <taxon>Sordariales</taxon>
        <taxon>Chaetomiaceae</taxon>
        <taxon>Achaetomium</taxon>
    </lineage>
</organism>
<comment type="similarity">
    <text evidence="1">Belongs to the avfA family.</text>
</comment>
<evidence type="ECO:0000313" key="3">
    <source>
        <dbReference type="EMBL" id="KAK4235422.1"/>
    </source>
</evidence>
<sequence>MAAPHRVLLLGGHGKVAQLLTPLLLRRAWDVTSVIRSAEQVPAVQRLADTAVVGDANNGHSLPMGKLNVLVRSLEEVKSEGDAKKVLEEVGADYIVWSAGAGGKGGPERTYAIDRDAATHFIRAAASTPTVTRFLMISYLGSRRSKPAWWSDDAWRAAEEVNTKVLSHYYAAKLAADELLYAVSKERSGFVGIDLRPGTLTLDAAGKVELGKTKHSRGNVSRESVARVADLLLASEDLKSAWLDLLDGEEEMEQAVQRVVREGVDAAEGGDFF</sequence>
<protein>
    <recommendedName>
        <fullName evidence="2">NAD(P)-binding domain-containing protein</fullName>
    </recommendedName>
</protein>
<dbReference type="Proteomes" id="UP001303760">
    <property type="component" value="Unassembled WGS sequence"/>
</dbReference>
<dbReference type="Pfam" id="PF13460">
    <property type="entry name" value="NAD_binding_10"/>
    <property type="match status" value="1"/>
</dbReference>
<dbReference type="InterPro" id="IPR016040">
    <property type="entry name" value="NAD(P)-bd_dom"/>
</dbReference>
<dbReference type="InterPro" id="IPR036291">
    <property type="entry name" value="NAD(P)-bd_dom_sf"/>
</dbReference>
<dbReference type="Gene3D" id="3.40.50.720">
    <property type="entry name" value="NAD(P)-binding Rossmann-like Domain"/>
    <property type="match status" value="1"/>
</dbReference>
<evidence type="ECO:0000256" key="1">
    <source>
        <dbReference type="ARBA" id="ARBA00038376"/>
    </source>
</evidence>
<feature type="domain" description="NAD(P)-binding" evidence="2">
    <location>
        <begin position="11"/>
        <end position="229"/>
    </location>
</feature>
<accession>A0AAN7C5J7</accession>
<gene>
    <name evidence="3" type="ORF">C8A03DRAFT_17829</name>
</gene>
<dbReference type="SUPFAM" id="SSF51735">
    <property type="entry name" value="NAD(P)-binding Rossmann-fold domains"/>
    <property type="match status" value="1"/>
</dbReference>
<name>A0AAN7C5J7_9PEZI</name>